<dbReference type="InterPro" id="IPR029060">
    <property type="entry name" value="PIN-like_dom_sf"/>
</dbReference>
<dbReference type="PANTHER" id="PTHR11081">
    <property type="entry name" value="FLAP ENDONUCLEASE FAMILY MEMBER"/>
    <property type="match status" value="1"/>
</dbReference>
<comment type="caution">
    <text evidence="2">The sequence shown here is derived from an EMBL/GenBank/DDBJ whole genome shotgun (WGS) entry which is preliminary data.</text>
</comment>
<feature type="compositionally biased region" description="Basic and acidic residues" evidence="1">
    <location>
        <begin position="606"/>
        <end position="619"/>
    </location>
</feature>
<reference evidence="2" key="1">
    <citation type="submission" date="2020-05" db="EMBL/GenBank/DDBJ databases">
        <title>Phylogenomic resolution of chytrid fungi.</title>
        <authorList>
            <person name="Stajich J.E."/>
            <person name="Amses K."/>
            <person name="Simmons R."/>
            <person name="Seto K."/>
            <person name="Myers J."/>
            <person name="Bonds A."/>
            <person name="Quandt C.A."/>
            <person name="Barry K."/>
            <person name="Liu P."/>
            <person name="Grigoriev I."/>
            <person name="Longcore J.E."/>
            <person name="James T.Y."/>
        </authorList>
    </citation>
    <scope>NUCLEOTIDE SEQUENCE</scope>
    <source>
        <strain evidence="2">JEL0513</strain>
    </source>
</reference>
<feature type="region of interest" description="Disordered" evidence="1">
    <location>
        <begin position="566"/>
        <end position="643"/>
    </location>
</feature>
<sequence length="643" mass="72119">MTQLWSVLDGTGTRKIVSLAALGDSECDTPFSVAVDASLWLKSATTSIASPSESIQIRALTLSVLRLLESNIAPIFIFAYQTTNPMFESNYATHSPRNIQAEFANLLDILGVPWFVAAASACPEAESAELNSRGVVTAVMSNNAECFLYGAHMVNNFSNTLCNNVDVDEQVIRSCFEKNKKPISVKKAAHKYNSHSQDFDSEDDVDKKLAAPAANSINNISDERMELNLEKDHFAAYKLSDIFEHVKLNRNSLLFMTIISESKLPGISLKTVSPLCTSPFPTFVDAITSIETTANERLEAITVFLNELASNSMDLLSRRRPAASRAGIEKIETICHLCAKAIEKFKMNNSLRVSTDPEIIQKAVLARLALKKVNCDKFVKWFTCACDCDSLDVASTFFYTHVSPILRICEIFRQSRRIGEEETVPKISLIERIISLKFDDDGVELVKVVWSDDAMNLFGDTKKVIKEDDNEGKDFDNEIMAKTSRKVWLNAKFVKLAEPIVYENWKKRAERTKYRAENIKNSYTQKRQARMEAFFRQTTSDTSPTLVLSTLDSSSSFTAPITPEKFKRKSTKSNNAMEVTGKDKNSSVKYTTVKNGNDPFNSDEDGDKKNDQSIYKDKGPFNIDHPPGAPMKKKEHDRFKDFL</sequence>
<dbReference type="GO" id="GO:0017108">
    <property type="term" value="F:5'-flap endonuclease activity"/>
    <property type="evidence" value="ECO:0007669"/>
    <property type="project" value="TreeGrafter"/>
</dbReference>
<protein>
    <submittedName>
        <fullName evidence="2">Uncharacterized protein</fullName>
    </submittedName>
</protein>
<feature type="compositionally biased region" description="Polar residues" evidence="1">
    <location>
        <begin position="587"/>
        <end position="600"/>
    </location>
</feature>
<evidence type="ECO:0000256" key="1">
    <source>
        <dbReference type="SAM" id="MobiDB-lite"/>
    </source>
</evidence>
<dbReference type="InterPro" id="IPR006084">
    <property type="entry name" value="XPG/Rad2"/>
</dbReference>
<evidence type="ECO:0000313" key="2">
    <source>
        <dbReference type="EMBL" id="KAJ3131129.1"/>
    </source>
</evidence>
<evidence type="ECO:0000313" key="3">
    <source>
        <dbReference type="Proteomes" id="UP001211907"/>
    </source>
</evidence>
<dbReference type="PANTHER" id="PTHR11081:SF75">
    <property type="entry name" value="ENDONUCLEASE, PUTATIVE (AFU_ORTHOLOGUE AFUA_3G13260)-RELATED"/>
    <property type="match status" value="1"/>
</dbReference>
<dbReference type="SUPFAM" id="SSF88723">
    <property type="entry name" value="PIN domain-like"/>
    <property type="match status" value="1"/>
</dbReference>
<feature type="compositionally biased region" description="Basic and acidic residues" evidence="1">
    <location>
        <begin position="632"/>
        <end position="643"/>
    </location>
</feature>
<dbReference type="Gene3D" id="3.40.50.1010">
    <property type="entry name" value="5'-nuclease"/>
    <property type="match status" value="1"/>
</dbReference>
<proteinExistence type="predicted"/>
<organism evidence="2 3">
    <name type="scientific">Physocladia obscura</name>
    <dbReference type="NCBI Taxonomy" id="109957"/>
    <lineage>
        <taxon>Eukaryota</taxon>
        <taxon>Fungi</taxon>
        <taxon>Fungi incertae sedis</taxon>
        <taxon>Chytridiomycota</taxon>
        <taxon>Chytridiomycota incertae sedis</taxon>
        <taxon>Chytridiomycetes</taxon>
        <taxon>Chytridiales</taxon>
        <taxon>Chytriomycetaceae</taxon>
        <taxon>Physocladia</taxon>
    </lineage>
</organism>
<gene>
    <name evidence="2" type="ORF">HK100_006762</name>
</gene>
<accession>A0AAD5XF40</accession>
<keyword evidence="3" id="KW-1185">Reference proteome</keyword>
<dbReference type="Proteomes" id="UP001211907">
    <property type="component" value="Unassembled WGS sequence"/>
</dbReference>
<dbReference type="EMBL" id="JADGJH010000315">
    <property type="protein sequence ID" value="KAJ3131129.1"/>
    <property type="molecule type" value="Genomic_DNA"/>
</dbReference>
<dbReference type="AlphaFoldDB" id="A0AAD5XF40"/>
<name>A0AAD5XF40_9FUNG</name>